<evidence type="ECO:0000313" key="2">
    <source>
        <dbReference type="EMBL" id="BCB84838.1"/>
    </source>
</evidence>
<dbReference type="KEGG" id="psuu:Psuf_021510"/>
<evidence type="ECO:0000313" key="3">
    <source>
        <dbReference type="Proteomes" id="UP000503011"/>
    </source>
</evidence>
<keyword evidence="1" id="KW-0812">Transmembrane</keyword>
<feature type="transmembrane region" description="Helical" evidence="1">
    <location>
        <begin position="172"/>
        <end position="198"/>
    </location>
</feature>
<feature type="transmembrane region" description="Helical" evidence="1">
    <location>
        <begin position="29"/>
        <end position="52"/>
    </location>
</feature>
<feature type="transmembrane region" description="Helical" evidence="1">
    <location>
        <begin position="73"/>
        <end position="94"/>
    </location>
</feature>
<reference evidence="2 3" key="1">
    <citation type="submission" date="2020-03" db="EMBL/GenBank/DDBJ databases">
        <title>Whole genome shotgun sequence of Phytohabitans suffuscus NBRC 105367.</title>
        <authorList>
            <person name="Komaki H."/>
            <person name="Tamura T."/>
        </authorList>
    </citation>
    <scope>NUCLEOTIDE SEQUENCE [LARGE SCALE GENOMIC DNA]</scope>
    <source>
        <strain evidence="2 3">NBRC 105367</strain>
    </source>
</reference>
<evidence type="ECO:0000256" key="1">
    <source>
        <dbReference type="SAM" id="Phobius"/>
    </source>
</evidence>
<feature type="transmembrane region" description="Helical" evidence="1">
    <location>
        <begin position="128"/>
        <end position="151"/>
    </location>
</feature>
<keyword evidence="1" id="KW-0472">Membrane</keyword>
<accession>A0A6F8YFT3</accession>
<dbReference type="AlphaFoldDB" id="A0A6F8YFT3"/>
<gene>
    <name evidence="2" type="ORF">Psuf_021510</name>
</gene>
<protein>
    <submittedName>
        <fullName evidence="2">Uncharacterized protein</fullName>
    </submittedName>
</protein>
<sequence>MGGLLAGIALAGFLVLVQPDRWLGLGIALAAPALAMCVVAGVLIGEVTAAAPQGTRRSAALEVRTLRSYLPRTLTWSAAVTVTGLAALLTATGLTGDADDLGRAGRVLTLTCGADGTQSTGPWPGTYYGAPIGAAVLAGLAGAGLAARTVVGRRRPDPAVRGADDLLRRASVRTIVASAGLLAATPLAGAAALTGHILVRSSCASPALHAIGWTATALAAVAGLGACGFAAEVLLPRRTATTPPRRSDAP</sequence>
<organism evidence="2 3">
    <name type="scientific">Phytohabitans suffuscus</name>
    <dbReference type="NCBI Taxonomy" id="624315"/>
    <lineage>
        <taxon>Bacteria</taxon>
        <taxon>Bacillati</taxon>
        <taxon>Actinomycetota</taxon>
        <taxon>Actinomycetes</taxon>
        <taxon>Micromonosporales</taxon>
        <taxon>Micromonosporaceae</taxon>
    </lineage>
</organism>
<dbReference type="EMBL" id="AP022871">
    <property type="protein sequence ID" value="BCB84838.1"/>
    <property type="molecule type" value="Genomic_DNA"/>
</dbReference>
<feature type="transmembrane region" description="Helical" evidence="1">
    <location>
        <begin position="210"/>
        <end position="235"/>
    </location>
</feature>
<dbReference type="Proteomes" id="UP000503011">
    <property type="component" value="Chromosome"/>
</dbReference>
<keyword evidence="1" id="KW-1133">Transmembrane helix</keyword>
<proteinExistence type="predicted"/>
<reference evidence="2 3" key="2">
    <citation type="submission" date="2020-03" db="EMBL/GenBank/DDBJ databases">
        <authorList>
            <person name="Ichikawa N."/>
            <person name="Kimura A."/>
            <person name="Kitahashi Y."/>
            <person name="Uohara A."/>
        </authorList>
    </citation>
    <scope>NUCLEOTIDE SEQUENCE [LARGE SCALE GENOMIC DNA]</scope>
    <source>
        <strain evidence="2 3">NBRC 105367</strain>
    </source>
</reference>
<name>A0A6F8YFT3_9ACTN</name>
<keyword evidence="3" id="KW-1185">Reference proteome</keyword>